<accession>A0AAX3I910</accession>
<evidence type="ECO:0000256" key="3">
    <source>
        <dbReference type="ARBA" id="ARBA00022617"/>
    </source>
</evidence>
<dbReference type="PANTHER" id="PTHR46696:SF1">
    <property type="entry name" value="CYTOCHROME P450 YJIB-RELATED"/>
    <property type="match status" value="1"/>
</dbReference>
<dbReference type="InterPro" id="IPR001128">
    <property type="entry name" value="Cyt_P450"/>
</dbReference>
<gene>
    <name evidence="8" type="ORF">NCTC10696_03259</name>
</gene>
<dbReference type="GO" id="GO:0004497">
    <property type="term" value="F:monooxygenase activity"/>
    <property type="evidence" value="ECO:0007669"/>
    <property type="project" value="UniProtKB-KW"/>
</dbReference>
<reference evidence="8 9" key="1">
    <citation type="submission" date="2019-05" db="EMBL/GenBank/DDBJ databases">
        <authorList>
            <consortium name="Pathogen Informatics"/>
        </authorList>
    </citation>
    <scope>NUCLEOTIDE SEQUENCE [LARGE SCALE GENOMIC DNA]</scope>
    <source>
        <strain evidence="8 9">NCTC10696</strain>
    </source>
</reference>
<organism evidence="8 9">
    <name type="scientific">Pseudomonas synxantha</name>
    <dbReference type="NCBI Taxonomy" id="47883"/>
    <lineage>
        <taxon>Bacteria</taxon>
        <taxon>Pseudomonadati</taxon>
        <taxon>Pseudomonadota</taxon>
        <taxon>Gammaproteobacteria</taxon>
        <taxon>Pseudomonadales</taxon>
        <taxon>Pseudomonadaceae</taxon>
        <taxon>Pseudomonas</taxon>
    </lineage>
</organism>
<dbReference type="SUPFAM" id="SSF48264">
    <property type="entry name" value="Cytochrome P450"/>
    <property type="match status" value="1"/>
</dbReference>
<keyword evidence="4" id="KW-0479">Metal-binding</keyword>
<dbReference type="AlphaFoldDB" id="A0AAX3I910"/>
<comment type="cofactor">
    <cofactor evidence="1">
        <name>heme</name>
        <dbReference type="ChEBI" id="CHEBI:30413"/>
    </cofactor>
</comment>
<evidence type="ECO:0000256" key="1">
    <source>
        <dbReference type="ARBA" id="ARBA00001971"/>
    </source>
</evidence>
<evidence type="ECO:0000313" key="9">
    <source>
        <dbReference type="Proteomes" id="UP000306562"/>
    </source>
</evidence>
<keyword evidence="7" id="KW-0503">Monooxygenase</keyword>
<dbReference type="PANTHER" id="PTHR46696">
    <property type="entry name" value="P450, PUTATIVE (EUROFUNG)-RELATED"/>
    <property type="match status" value="1"/>
</dbReference>
<evidence type="ECO:0000256" key="4">
    <source>
        <dbReference type="ARBA" id="ARBA00022723"/>
    </source>
</evidence>
<dbReference type="PRINTS" id="PR00359">
    <property type="entry name" value="BP450"/>
</dbReference>
<dbReference type="GO" id="GO:0016705">
    <property type="term" value="F:oxidoreductase activity, acting on paired donors, with incorporation or reduction of molecular oxygen"/>
    <property type="evidence" value="ECO:0007669"/>
    <property type="project" value="InterPro"/>
</dbReference>
<dbReference type="Pfam" id="PF00067">
    <property type="entry name" value="p450"/>
    <property type="match status" value="1"/>
</dbReference>
<protein>
    <submittedName>
        <fullName evidence="8">Cytochrome P450</fullName>
        <ecNumber evidence="8">1.14.-.-</ecNumber>
    </submittedName>
</protein>
<dbReference type="GO" id="GO:0005506">
    <property type="term" value="F:iron ion binding"/>
    <property type="evidence" value="ECO:0007669"/>
    <property type="project" value="InterPro"/>
</dbReference>
<name>A0AAX3I910_9PSED</name>
<evidence type="ECO:0000313" key="8">
    <source>
        <dbReference type="EMBL" id="VTR00749.1"/>
    </source>
</evidence>
<dbReference type="InterPro" id="IPR036396">
    <property type="entry name" value="Cyt_P450_sf"/>
</dbReference>
<keyword evidence="3" id="KW-0349">Heme</keyword>
<dbReference type="FunFam" id="1.10.630.10:FF:000018">
    <property type="entry name" value="Cytochrome P450 monooxygenase"/>
    <property type="match status" value="1"/>
</dbReference>
<dbReference type="Gene3D" id="1.10.630.10">
    <property type="entry name" value="Cytochrome P450"/>
    <property type="match status" value="1"/>
</dbReference>
<keyword evidence="5 8" id="KW-0560">Oxidoreductase</keyword>
<evidence type="ECO:0000256" key="2">
    <source>
        <dbReference type="ARBA" id="ARBA00010617"/>
    </source>
</evidence>
<proteinExistence type="inferred from homology"/>
<sequence length="365" mass="41376">MQQMPETLRVQLAPLERTLSMWPLMLERPNHTRLRQLINKAMTPRIVRSFIPVIQGQVDELLDSALASDSVDFISDIATPYPLNVVSEIIGAPVEGRPLLKACAVDIVNFFGSPPHEYEVRAKTAMRSISEATQMLRDILLMRRKQPAADLISSLVEAEERGDVMSEEEILATCLMMVFAGFETTTNLIGNGLLLLLQHPHIEAQLRNNPDLMRGAIGEMLRHESPVQRLSRMAVDDFTLQNEHIKRGDLIFLMAASANRDDQKFPDPDQFNIERDTKNHLAFGHSIHLCPGNTLAQLETQILFTELFRRTRSIKLVESRPDWQINLSVRSLTRLPIKLESLEKPLIINPTSIVHHETYETVTNA</sequence>
<dbReference type="EC" id="1.14.-.-" evidence="8"/>
<evidence type="ECO:0000256" key="6">
    <source>
        <dbReference type="ARBA" id="ARBA00023004"/>
    </source>
</evidence>
<comment type="similarity">
    <text evidence="2">Belongs to the cytochrome P450 family.</text>
</comment>
<dbReference type="InterPro" id="IPR002397">
    <property type="entry name" value="Cyt_P450_B"/>
</dbReference>
<dbReference type="GO" id="GO:0020037">
    <property type="term" value="F:heme binding"/>
    <property type="evidence" value="ECO:0007669"/>
    <property type="project" value="InterPro"/>
</dbReference>
<evidence type="ECO:0000256" key="5">
    <source>
        <dbReference type="ARBA" id="ARBA00023002"/>
    </source>
</evidence>
<keyword evidence="6" id="KW-0408">Iron</keyword>
<dbReference type="Proteomes" id="UP000306562">
    <property type="component" value="Chromosome"/>
</dbReference>
<evidence type="ECO:0000256" key="7">
    <source>
        <dbReference type="ARBA" id="ARBA00023033"/>
    </source>
</evidence>
<dbReference type="EMBL" id="LR590482">
    <property type="protein sequence ID" value="VTR00749.1"/>
    <property type="molecule type" value="Genomic_DNA"/>
</dbReference>